<organism evidence="2 3">
    <name type="scientific">Glaciecola petra</name>
    <dbReference type="NCBI Taxonomy" id="3075602"/>
    <lineage>
        <taxon>Bacteria</taxon>
        <taxon>Pseudomonadati</taxon>
        <taxon>Pseudomonadota</taxon>
        <taxon>Gammaproteobacteria</taxon>
        <taxon>Alteromonadales</taxon>
        <taxon>Alteromonadaceae</taxon>
        <taxon>Glaciecola</taxon>
    </lineage>
</organism>
<dbReference type="RefSeq" id="WP_311368456.1">
    <property type="nucleotide sequence ID" value="NZ_JAVRHX010000002.1"/>
</dbReference>
<dbReference type="Proteomes" id="UP001253545">
    <property type="component" value="Unassembled WGS sequence"/>
</dbReference>
<dbReference type="EMBL" id="JAVRHX010000002">
    <property type="protein sequence ID" value="MDT0594936.1"/>
    <property type="molecule type" value="Genomic_DNA"/>
</dbReference>
<protein>
    <submittedName>
        <fullName evidence="2">Uncharacterized protein</fullName>
    </submittedName>
</protein>
<name>A0ABU2ZRB6_9ALTE</name>
<evidence type="ECO:0000256" key="1">
    <source>
        <dbReference type="SAM" id="Phobius"/>
    </source>
</evidence>
<keyword evidence="1" id="KW-1133">Transmembrane helix</keyword>
<evidence type="ECO:0000313" key="2">
    <source>
        <dbReference type="EMBL" id="MDT0594936.1"/>
    </source>
</evidence>
<accession>A0ABU2ZRB6</accession>
<proteinExistence type="predicted"/>
<comment type="caution">
    <text evidence="2">The sequence shown here is derived from an EMBL/GenBank/DDBJ whole genome shotgun (WGS) entry which is preliminary data.</text>
</comment>
<keyword evidence="1" id="KW-0472">Membrane</keyword>
<sequence>MVMFLFVVSCFVFVTTITWMSYQLAEAKAMNPVSAGAIGFFLSLLPPIGLIFVAYLALKEEPRQY</sequence>
<keyword evidence="3" id="KW-1185">Reference proteome</keyword>
<evidence type="ECO:0000313" key="3">
    <source>
        <dbReference type="Proteomes" id="UP001253545"/>
    </source>
</evidence>
<keyword evidence="1" id="KW-0812">Transmembrane</keyword>
<reference evidence="2 3" key="1">
    <citation type="submission" date="2023-09" db="EMBL/GenBank/DDBJ databases">
        <authorList>
            <person name="Rey-Velasco X."/>
        </authorList>
    </citation>
    <scope>NUCLEOTIDE SEQUENCE [LARGE SCALE GENOMIC DNA]</scope>
    <source>
        <strain evidence="2 3">P117</strain>
    </source>
</reference>
<feature type="transmembrane region" description="Helical" evidence="1">
    <location>
        <begin position="37"/>
        <end position="58"/>
    </location>
</feature>
<gene>
    <name evidence="2" type="ORF">RM552_08800</name>
</gene>